<dbReference type="KEGG" id="gai:IMCC3135_11925"/>
<dbReference type="Proteomes" id="UP000250079">
    <property type="component" value="Chromosome"/>
</dbReference>
<gene>
    <name evidence="3 5" type="primary">glk</name>
    <name evidence="5" type="ORF">IMCC3135_11925</name>
</gene>
<dbReference type="InterPro" id="IPR043129">
    <property type="entry name" value="ATPase_NBD"/>
</dbReference>
<dbReference type="PANTHER" id="PTHR47690">
    <property type="entry name" value="GLUCOKINASE"/>
    <property type="match status" value="1"/>
</dbReference>
<keyword evidence="2 3" id="KW-0418">Kinase</keyword>
<dbReference type="NCBIfam" id="TIGR00749">
    <property type="entry name" value="glk"/>
    <property type="match status" value="1"/>
</dbReference>
<dbReference type="PANTHER" id="PTHR47690:SF1">
    <property type="entry name" value="GLUCOKINASE"/>
    <property type="match status" value="1"/>
</dbReference>
<keyword evidence="3" id="KW-0547">Nucleotide-binding</keyword>
<evidence type="ECO:0000256" key="4">
    <source>
        <dbReference type="RuleBase" id="RU004046"/>
    </source>
</evidence>
<dbReference type="OrthoDB" id="9800595at2"/>
<name>A0A2Z2NMN0_9GAMM</name>
<dbReference type="EMBL" id="CP018632">
    <property type="protein sequence ID" value="ASJ72473.1"/>
    <property type="molecule type" value="Genomic_DNA"/>
</dbReference>
<dbReference type="InterPro" id="IPR050201">
    <property type="entry name" value="Bacterial_glucokinase"/>
</dbReference>
<dbReference type="AlphaFoldDB" id="A0A2Z2NMN0"/>
<dbReference type="GO" id="GO:0005536">
    <property type="term" value="F:D-glucose binding"/>
    <property type="evidence" value="ECO:0007669"/>
    <property type="project" value="InterPro"/>
</dbReference>
<dbReference type="RefSeq" id="WP_088917779.1">
    <property type="nucleotide sequence ID" value="NZ_CP018632.1"/>
</dbReference>
<keyword evidence="3" id="KW-0963">Cytoplasm</keyword>
<dbReference type="CDD" id="cd24008">
    <property type="entry name" value="ASKHA_NBD_GLK"/>
    <property type="match status" value="1"/>
</dbReference>
<keyword evidence="1 3" id="KW-0808">Transferase</keyword>
<comment type="catalytic activity">
    <reaction evidence="3">
        <text>D-glucose + ATP = D-glucose 6-phosphate + ADP + H(+)</text>
        <dbReference type="Rhea" id="RHEA:17825"/>
        <dbReference type="ChEBI" id="CHEBI:4167"/>
        <dbReference type="ChEBI" id="CHEBI:15378"/>
        <dbReference type="ChEBI" id="CHEBI:30616"/>
        <dbReference type="ChEBI" id="CHEBI:61548"/>
        <dbReference type="ChEBI" id="CHEBI:456216"/>
        <dbReference type="EC" id="2.7.1.2"/>
    </reaction>
</comment>
<dbReference type="NCBIfam" id="NF001416">
    <property type="entry name" value="PRK00292.1-3"/>
    <property type="match status" value="1"/>
</dbReference>
<dbReference type="Gene3D" id="3.40.367.20">
    <property type="match status" value="1"/>
</dbReference>
<evidence type="ECO:0000256" key="1">
    <source>
        <dbReference type="ARBA" id="ARBA00022679"/>
    </source>
</evidence>
<protein>
    <recommendedName>
        <fullName evidence="3">Glucokinase</fullName>
        <ecNumber evidence="3">2.7.1.2</ecNumber>
    </recommendedName>
    <alternativeName>
        <fullName evidence="3">Glucose kinase</fullName>
    </alternativeName>
</protein>
<proteinExistence type="inferred from homology"/>
<dbReference type="EC" id="2.7.1.2" evidence="3"/>
<dbReference type="SUPFAM" id="SSF53067">
    <property type="entry name" value="Actin-like ATPase domain"/>
    <property type="match status" value="1"/>
</dbReference>
<comment type="subcellular location">
    <subcellularLocation>
        <location evidence="3">Cytoplasm</location>
    </subcellularLocation>
</comment>
<evidence type="ECO:0000256" key="3">
    <source>
        <dbReference type="HAMAP-Rule" id="MF_00524"/>
    </source>
</evidence>
<dbReference type="GO" id="GO:0005524">
    <property type="term" value="F:ATP binding"/>
    <property type="evidence" value="ECO:0007669"/>
    <property type="project" value="UniProtKB-UniRule"/>
</dbReference>
<dbReference type="Pfam" id="PF02685">
    <property type="entry name" value="Glucokinase"/>
    <property type="match status" value="1"/>
</dbReference>
<evidence type="ECO:0000313" key="5">
    <source>
        <dbReference type="EMBL" id="ASJ72473.1"/>
    </source>
</evidence>
<accession>A0A2Z2NMN0</accession>
<keyword evidence="3" id="KW-0324">Glycolysis</keyword>
<dbReference type="Gene3D" id="3.30.420.40">
    <property type="match status" value="1"/>
</dbReference>
<evidence type="ECO:0000313" key="6">
    <source>
        <dbReference type="Proteomes" id="UP000250079"/>
    </source>
</evidence>
<sequence>MSHNRLVGDVGGTNARFALLDDNNQPISSSTSTLRTDDFPSLAAAVSTYLSEHDIDRVTAAAVAVATPVVGDVIKLTNNHWSFSIEETRKQLGIDCMHVVNDFTALALSVPHLPASELIKVGGGEEVPNHAKAIIGPGTGLGVSGLIPCNGHWTALQGEGGHVSLGVRTPREFAVYELLSHKFRHVSAERFLSGPGLVNIVNALREIDGMSPHEYSPADVTEHGLASEPLPEHAACVEALDIFCELLGSCAGNLVLTLGAEGGVYIGGGVVPRLGDFFLQSGFREQFEAKGRMQHYLEKVPSYVIKSPYPALVGAAQLI</sequence>
<comment type="similarity">
    <text evidence="3 4">Belongs to the bacterial glucokinase family.</text>
</comment>
<reference evidence="5 6" key="1">
    <citation type="submission" date="2016-12" db="EMBL/GenBank/DDBJ databases">
        <authorList>
            <person name="Song W.-J."/>
            <person name="Kurnit D.M."/>
        </authorList>
    </citation>
    <scope>NUCLEOTIDE SEQUENCE [LARGE SCALE GENOMIC DNA]</scope>
    <source>
        <strain evidence="5 6">IMCC3135</strain>
    </source>
</reference>
<organism evidence="5 6">
    <name type="scientific">Granulosicoccus antarcticus IMCC3135</name>
    <dbReference type="NCBI Taxonomy" id="1192854"/>
    <lineage>
        <taxon>Bacteria</taxon>
        <taxon>Pseudomonadati</taxon>
        <taxon>Pseudomonadota</taxon>
        <taxon>Gammaproteobacteria</taxon>
        <taxon>Chromatiales</taxon>
        <taxon>Granulosicoccaceae</taxon>
        <taxon>Granulosicoccus</taxon>
    </lineage>
</organism>
<dbReference type="GO" id="GO:0006096">
    <property type="term" value="P:glycolytic process"/>
    <property type="evidence" value="ECO:0007669"/>
    <property type="project" value="UniProtKB-UniRule"/>
</dbReference>
<dbReference type="GO" id="GO:0005829">
    <property type="term" value="C:cytosol"/>
    <property type="evidence" value="ECO:0007669"/>
    <property type="project" value="TreeGrafter"/>
</dbReference>
<keyword evidence="3" id="KW-0067">ATP-binding</keyword>
<keyword evidence="6" id="KW-1185">Reference proteome</keyword>
<dbReference type="HAMAP" id="MF_00524">
    <property type="entry name" value="Glucokinase"/>
    <property type="match status" value="1"/>
</dbReference>
<feature type="binding site" evidence="3">
    <location>
        <begin position="8"/>
        <end position="13"/>
    </location>
    <ligand>
        <name>ATP</name>
        <dbReference type="ChEBI" id="CHEBI:30616"/>
    </ligand>
</feature>
<evidence type="ECO:0000256" key="2">
    <source>
        <dbReference type="ARBA" id="ARBA00022777"/>
    </source>
</evidence>
<dbReference type="InterPro" id="IPR003836">
    <property type="entry name" value="Glucokinase"/>
</dbReference>
<dbReference type="GO" id="GO:0004340">
    <property type="term" value="F:glucokinase activity"/>
    <property type="evidence" value="ECO:0007669"/>
    <property type="project" value="UniProtKB-UniRule"/>
</dbReference>